<proteinExistence type="predicted"/>
<gene>
    <name evidence="2" type="ORF">DGYR_LOCUS9688</name>
</gene>
<evidence type="ECO:0000313" key="2">
    <source>
        <dbReference type="EMBL" id="CAD5121780.1"/>
    </source>
</evidence>
<feature type="compositionally biased region" description="Basic and acidic residues" evidence="1">
    <location>
        <begin position="21"/>
        <end position="44"/>
    </location>
</feature>
<dbReference type="EMBL" id="CAJFCJ010000015">
    <property type="protein sequence ID" value="CAD5121780.1"/>
    <property type="molecule type" value="Genomic_DNA"/>
</dbReference>
<comment type="caution">
    <text evidence="2">The sequence shown here is derived from an EMBL/GenBank/DDBJ whole genome shotgun (WGS) entry which is preliminary data.</text>
</comment>
<name>A0A7I8VZN7_9ANNE</name>
<reference evidence="2 3" key="1">
    <citation type="submission" date="2020-08" db="EMBL/GenBank/DDBJ databases">
        <authorList>
            <person name="Hejnol A."/>
        </authorList>
    </citation>
    <scope>NUCLEOTIDE SEQUENCE [LARGE SCALE GENOMIC DNA]</scope>
</reference>
<protein>
    <submittedName>
        <fullName evidence="2">DgyrCDS10257</fullName>
    </submittedName>
</protein>
<sequence length="162" mass="18870">MSQRNYSKEIINLLEKGEIKKNQSPISREKEKVSRELNMKERNDFQQVQDTMTDLIRKHGDKSTGALLPRSLRKVCNAIPSVKFSERLTNDLKLYVITSLSEIQANEDSENTKVTSESVEVNLQDPRTRPVDFDTRDIYLLVPNFQSEVDFNRPRQMTYLDC</sequence>
<dbReference type="Proteomes" id="UP000549394">
    <property type="component" value="Unassembled WGS sequence"/>
</dbReference>
<dbReference type="AlphaFoldDB" id="A0A7I8VZN7"/>
<keyword evidence="3" id="KW-1185">Reference proteome</keyword>
<evidence type="ECO:0000256" key="1">
    <source>
        <dbReference type="SAM" id="MobiDB-lite"/>
    </source>
</evidence>
<feature type="region of interest" description="Disordered" evidence="1">
    <location>
        <begin position="21"/>
        <end position="45"/>
    </location>
</feature>
<evidence type="ECO:0000313" key="3">
    <source>
        <dbReference type="Proteomes" id="UP000549394"/>
    </source>
</evidence>
<organism evidence="2 3">
    <name type="scientific">Dimorphilus gyrociliatus</name>
    <dbReference type="NCBI Taxonomy" id="2664684"/>
    <lineage>
        <taxon>Eukaryota</taxon>
        <taxon>Metazoa</taxon>
        <taxon>Spiralia</taxon>
        <taxon>Lophotrochozoa</taxon>
        <taxon>Annelida</taxon>
        <taxon>Polychaeta</taxon>
        <taxon>Polychaeta incertae sedis</taxon>
        <taxon>Dinophilidae</taxon>
        <taxon>Dimorphilus</taxon>
    </lineage>
</organism>
<accession>A0A7I8VZN7</accession>